<dbReference type="RefSeq" id="WP_071113456.1">
    <property type="nucleotide sequence ID" value="NZ_MKCS01000004.1"/>
</dbReference>
<feature type="domain" description="ASP external chaperone" evidence="2">
    <location>
        <begin position="33"/>
        <end position="156"/>
    </location>
</feature>
<dbReference type="EMBL" id="MKCS01000004">
    <property type="protein sequence ID" value="OHX10402.1"/>
    <property type="molecule type" value="Genomic_DNA"/>
</dbReference>
<dbReference type="InterPro" id="IPR040536">
    <property type="entry name" value="ASPCH"/>
</dbReference>
<dbReference type="Proteomes" id="UP000180088">
    <property type="component" value="Unassembled WGS sequence"/>
</dbReference>
<dbReference type="Pfam" id="PF18492">
    <property type="entry name" value="ORF_2_N"/>
    <property type="match status" value="1"/>
</dbReference>
<evidence type="ECO:0000256" key="1">
    <source>
        <dbReference type="SAM" id="SignalP"/>
    </source>
</evidence>
<keyword evidence="6" id="KW-1185">Reference proteome</keyword>
<name>A0A1S1WU47_9NEIS</name>
<evidence type="ECO:0000313" key="4">
    <source>
        <dbReference type="EMBL" id="OHX19553.1"/>
    </source>
</evidence>
<keyword evidence="1" id="KW-0732">Signal</keyword>
<dbReference type="EMBL" id="MKCT01000032">
    <property type="protein sequence ID" value="OHX19553.1"/>
    <property type="molecule type" value="Genomic_DNA"/>
</dbReference>
<reference evidence="5 6" key="1">
    <citation type="submission" date="2016-09" db="EMBL/GenBank/DDBJ databases">
        <title>Chromobacterium muskegensis sp. nov., an insecticidal bacterium isolated from Sphagnum bogs.</title>
        <authorList>
            <person name="Sparks M.E."/>
            <person name="Blackburn M.B."/>
            <person name="Gundersen-Rindal D.E."/>
            <person name="Mitchell A."/>
            <person name="Farrar R."/>
            <person name="Kuhar D."/>
        </authorList>
    </citation>
    <scope>NUCLEOTIDE SEQUENCE [LARGE SCALE GENOMIC DNA]</scope>
    <source>
        <strain evidence="4 6">14B-1</strain>
        <strain evidence="3 5">37-2</strain>
    </source>
</reference>
<sequence length="157" mass="16647">MKKTILTTSLVLLALTIGAQAAELPFLPKPAGQAVAINGKTYYKQLSQAKQSAKSASGISARTSGAVALNRGDVVQSPKQWAPATVSGTVLVQLASPQDEAAIARDHGLTVRFRTQSVVVYDSPAQTELLGLQQRLAADKRVKKVQLELASNENQPQ</sequence>
<proteinExistence type="predicted"/>
<dbReference type="AlphaFoldDB" id="A0A1S1WU47"/>
<gene>
    <name evidence="4" type="ORF">BI344_17770</name>
    <name evidence="3" type="ORF">BI347_21700</name>
</gene>
<accession>A0A1S1WU47</accession>
<protein>
    <recommendedName>
        <fullName evidence="2">ASP external chaperone domain-containing protein</fullName>
    </recommendedName>
</protein>
<dbReference type="Proteomes" id="UP000180280">
    <property type="component" value="Unassembled WGS sequence"/>
</dbReference>
<dbReference type="STRING" id="1903179.BI347_21700"/>
<evidence type="ECO:0000313" key="3">
    <source>
        <dbReference type="EMBL" id="OHX10402.1"/>
    </source>
</evidence>
<evidence type="ECO:0000313" key="5">
    <source>
        <dbReference type="Proteomes" id="UP000180088"/>
    </source>
</evidence>
<comment type="caution">
    <text evidence="3">The sequence shown here is derived from an EMBL/GenBank/DDBJ whole genome shotgun (WGS) entry which is preliminary data.</text>
</comment>
<evidence type="ECO:0000313" key="6">
    <source>
        <dbReference type="Proteomes" id="UP000180280"/>
    </source>
</evidence>
<feature type="chain" id="PRO_5010379805" description="ASP external chaperone domain-containing protein" evidence="1">
    <location>
        <begin position="22"/>
        <end position="157"/>
    </location>
</feature>
<feature type="signal peptide" evidence="1">
    <location>
        <begin position="1"/>
        <end position="21"/>
    </location>
</feature>
<organism evidence="3 5">
    <name type="scientific">Chromobacterium sphagni</name>
    <dbReference type="NCBI Taxonomy" id="1903179"/>
    <lineage>
        <taxon>Bacteria</taxon>
        <taxon>Pseudomonadati</taxon>
        <taxon>Pseudomonadota</taxon>
        <taxon>Betaproteobacteria</taxon>
        <taxon>Neisseriales</taxon>
        <taxon>Chromobacteriaceae</taxon>
        <taxon>Chromobacterium</taxon>
    </lineage>
</organism>
<dbReference type="OrthoDB" id="8595510at2"/>
<evidence type="ECO:0000259" key="2">
    <source>
        <dbReference type="Pfam" id="PF18492"/>
    </source>
</evidence>